<dbReference type="Pfam" id="PF00239">
    <property type="entry name" value="Resolvase"/>
    <property type="match status" value="1"/>
</dbReference>
<protein>
    <submittedName>
        <fullName evidence="3">DNA invertase Pin-like site-specific DNA recombinase</fullName>
    </submittedName>
</protein>
<feature type="domain" description="Recombinase" evidence="2">
    <location>
        <begin position="202"/>
        <end position="346"/>
    </location>
</feature>
<name>A0A4V2F859_9FIRM</name>
<organism evidence="3 4">
    <name type="scientific">Cuneatibacter caecimuris</name>
    <dbReference type="NCBI Taxonomy" id="1796618"/>
    <lineage>
        <taxon>Bacteria</taxon>
        <taxon>Bacillati</taxon>
        <taxon>Bacillota</taxon>
        <taxon>Clostridia</taxon>
        <taxon>Lachnospirales</taxon>
        <taxon>Lachnospiraceae</taxon>
        <taxon>Cuneatibacter</taxon>
    </lineage>
</organism>
<dbReference type="PANTHER" id="PTHR30461:SF23">
    <property type="entry name" value="DNA RECOMBINASE-RELATED"/>
    <property type="match status" value="1"/>
</dbReference>
<dbReference type="AlphaFoldDB" id="A0A4V2F859"/>
<gene>
    <name evidence="3" type="ORF">EV209_0388</name>
</gene>
<reference evidence="3 4" key="1">
    <citation type="submission" date="2019-02" db="EMBL/GenBank/DDBJ databases">
        <title>Genomic Encyclopedia of Type Strains, Phase IV (KMG-IV): sequencing the most valuable type-strain genomes for metagenomic binning, comparative biology and taxonomic classification.</title>
        <authorList>
            <person name="Goeker M."/>
        </authorList>
    </citation>
    <scope>NUCLEOTIDE SEQUENCE [LARGE SCALE GENOMIC DNA]</scope>
    <source>
        <strain evidence="3 4">DSM 29486</strain>
    </source>
</reference>
<dbReference type="Pfam" id="PF07508">
    <property type="entry name" value="Recombinase"/>
    <property type="match status" value="1"/>
</dbReference>
<accession>A0A4V2F859</accession>
<evidence type="ECO:0000259" key="1">
    <source>
        <dbReference type="PROSITE" id="PS51736"/>
    </source>
</evidence>
<sequence length="346" mass="39497">MIFSVYQNFYENTRRKSACGPHLAAVTCISYNNELRGVSVMKTAIYCRLSVEDAGLEPGNASESILNQQLLLLDYARKHGLEVFAIYVDEDYSGMDDRRPAFCRMIEDASIGRFQIILCKTQSRFTRNMATAEKYLHGLFPLWGVRFIGVVDGVDTSLSANKKARQINSLINEWYCEDLSENIRSILRKKMEAGQFIGSFACYGYLKDPSDRHKLIPDPAAASVVRQIYRLYLDGFGIGTICHLLEATRTPSPSAYKKQQGLAYRPVSEGESPFHWHPSTVKRILKNPVYTGALVQGKQRKLNYKSQYVLSVPQEQWIVVPDCHPAVIDEEMFLQVQERFAKRRKR</sequence>
<dbReference type="PROSITE" id="PS51737">
    <property type="entry name" value="RECOMBINASE_DNA_BIND"/>
    <property type="match status" value="1"/>
</dbReference>
<dbReference type="GO" id="GO:0000150">
    <property type="term" value="F:DNA strand exchange activity"/>
    <property type="evidence" value="ECO:0007669"/>
    <property type="project" value="InterPro"/>
</dbReference>
<dbReference type="PROSITE" id="PS51736">
    <property type="entry name" value="RECOMBINASES_3"/>
    <property type="match status" value="1"/>
</dbReference>
<comment type="caution">
    <text evidence="3">The sequence shown here is derived from an EMBL/GenBank/DDBJ whole genome shotgun (WGS) entry which is preliminary data.</text>
</comment>
<dbReference type="InterPro" id="IPR036162">
    <property type="entry name" value="Resolvase-like_N_sf"/>
</dbReference>
<dbReference type="Proteomes" id="UP000292927">
    <property type="component" value="Unassembled WGS sequence"/>
</dbReference>
<keyword evidence="4" id="KW-1185">Reference proteome</keyword>
<dbReference type="EMBL" id="SGXF01000001">
    <property type="protein sequence ID" value="RZT02277.1"/>
    <property type="molecule type" value="Genomic_DNA"/>
</dbReference>
<evidence type="ECO:0000313" key="4">
    <source>
        <dbReference type="Proteomes" id="UP000292927"/>
    </source>
</evidence>
<dbReference type="InterPro" id="IPR038109">
    <property type="entry name" value="DNA_bind_recomb_sf"/>
</dbReference>
<dbReference type="InterPro" id="IPR050639">
    <property type="entry name" value="SSR_resolvase"/>
</dbReference>
<dbReference type="InterPro" id="IPR006119">
    <property type="entry name" value="Resolv_N"/>
</dbReference>
<evidence type="ECO:0000313" key="3">
    <source>
        <dbReference type="EMBL" id="RZT02277.1"/>
    </source>
</evidence>
<dbReference type="InterPro" id="IPR011109">
    <property type="entry name" value="DNA_bind_recombinase_dom"/>
</dbReference>
<dbReference type="GO" id="GO:0003677">
    <property type="term" value="F:DNA binding"/>
    <property type="evidence" value="ECO:0007669"/>
    <property type="project" value="InterPro"/>
</dbReference>
<dbReference type="PANTHER" id="PTHR30461">
    <property type="entry name" value="DNA-INVERTASE FROM LAMBDOID PROPHAGE"/>
    <property type="match status" value="1"/>
</dbReference>
<dbReference type="Gene3D" id="3.90.1750.20">
    <property type="entry name" value="Putative Large Serine Recombinase, Chain B, Domain 2"/>
    <property type="match status" value="1"/>
</dbReference>
<evidence type="ECO:0000259" key="2">
    <source>
        <dbReference type="PROSITE" id="PS51737"/>
    </source>
</evidence>
<proteinExistence type="predicted"/>
<dbReference type="SUPFAM" id="SSF53041">
    <property type="entry name" value="Resolvase-like"/>
    <property type="match status" value="1"/>
</dbReference>
<dbReference type="Gene3D" id="3.40.50.1390">
    <property type="entry name" value="Resolvase, N-terminal catalytic domain"/>
    <property type="match status" value="1"/>
</dbReference>
<dbReference type="SMART" id="SM00857">
    <property type="entry name" value="Resolvase"/>
    <property type="match status" value="1"/>
</dbReference>
<feature type="domain" description="Resolvase/invertase-type recombinase catalytic" evidence="1">
    <location>
        <begin position="42"/>
        <end position="194"/>
    </location>
</feature>